<dbReference type="InParanoid" id="A0A1Y2EBP0"/>
<comment type="caution">
    <text evidence="1">The sequence shown here is derived from an EMBL/GenBank/DDBJ whole genome shotgun (WGS) entry which is preliminary data.</text>
</comment>
<evidence type="ECO:0000313" key="1">
    <source>
        <dbReference type="EMBL" id="ORY68686.1"/>
    </source>
</evidence>
<dbReference type="RefSeq" id="XP_040718973.1">
    <property type="nucleotide sequence ID" value="XM_040859624.1"/>
</dbReference>
<sequence length="53" mass="6218">MRCLFSHKCTMSNSPDNAGIWVMRHVSERFRQDLVDTHSYGKSWVSIVVWSMT</sequence>
<dbReference type="Proteomes" id="UP000193689">
    <property type="component" value="Unassembled WGS sequence"/>
</dbReference>
<dbReference type="AlphaFoldDB" id="A0A1Y2EBP0"/>
<name>A0A1Y2EBP0_9PEZI</name>
<accession>A0A1Y2EBP0</accession>
<gene>
    <name evidence="1" type="ORF">BCR38DRAFT_424023</name>
</gene>
<dbReference type="GeneID" id="63775836"/>
<proteinExistence type="predicted"/>
<keyword evidence="2" id="KW-1185">Reference proteome</keyword>
<protein>
    <submittedName>
        <fullName evidence="1">Uncharacterized protein</fullName>
    </submittedName>
</protein>
<dbReference type="EMBL" id="MCFJ01000003">
    <property type="protein sequence ID" value="ORY68686.1"/>
    <property type="molecule type" value="Genomic_DNA"/>
</dbReference>
<reference evidence="1 2" key="1">
    <citation type="submission" date="2016-07" db="EMBL/GenBank/DDBJ databases">
        <title>Pervasive Adenine N6-methylation of Active Genes in Fungi.</title>
        <authorList>
            <consortium name="DOE Joint Genome Institute"/>
            <person name="Mondo S.J."/>
            <person name="Dannebaum R.O."/>
            <person name="Kuo R.C."/>
            <person name="Labutti K."/>
            <person name="Haridas S."/>
            <person name="Kuo A."/>
            <person name="Salamov A."/>
            <person name="Ahrendt S.R."/>
            <person name="Lipzen A."/>
            <person name="Sullivan W."/>
            <person name="Andreopoulos W.B."/>
            <person name="Clum A."/>
            <person name="Lindquist E."/>
            <person name="Daum C."/>
            <person name="Ramamoorthy G.K."/>
            <person name="Gryganskyi A."/>
            <person name="Culley D."/>
            <person name="Magnuson J.K."/>
            <person name="James T.Y."/>
            <person name="O'Malley M.A."/>
            <person name="Stajich J.E."/>
            <person name="Spatafora J.W."/>
            <person name="Visel A."/>
            <person name="Grigoriev I.V."/>
        </authorList>
    </citation>
    <scope>NUCLEOTIDE SEQUENCE [LARGE SCALE GENOMIC DNA]</scope>
    <source>
        <strain evidence="1 2">CBS 129021</strain>
    </source>
</reference>
<organism evidence="1 2">
    <name type="scientific">Pseudomassariella vexata</name>
    <dbReference type="NCBI Taxonomy" id="1141098"/>
    <lineage>
        <taxon>Eukaryota</taxon>
        <taxon>Fungi</taxon>
        <taxon>Dikarya</taxon>
        <taxon>Ascomycota</taxon>
        <taxon>Pezizomycotina</taxon>
        <taxon>Sordariomycetes</taxon>
        <taxon>Xylariomycetidae</taxon>
        <taxon>Amphisphaeriales</taxon>
        <taxon>Pseudomassariaceae</taxon>
        <taxon>Pseudomassariella</taxon>
    </lineage>
</organism>
<evidence type="ECO:0000313" key="2">
    <source>
        <dbReference type="Proteomes" id="UP000193689"/>
    </source>
</evidence>